<dbReference type="AlphaFoldDB" id="A0AAV2HKN4"/>
<accession>A0AAV2HKN4</accession>
<dbReference type="EMBL" id="CAXITT010000176">
    <property type="protein sequence ID" value="CAL1534590.1"/>
    <property type="molecule type" value="Genomic_DNA"/>
</dbReference>
<feature type="compositionally biased region" description="Basic residues" evidence="1">
    <location>
        <begin position="230"/>
        <end position="247"/>
    </location>
</feature>
<dbReference type="PANTHER" id="PTHR16124">
    <property type="entry name" value="MIS18-BINDING PROTEIN 1"/>
    <property type="match status" value="1"/>
</dbReference>
<feature type="region of interest" description="Disordered" evidence="1">
    <location>
        <begin position="1"/>
        <end position="99"/>
    </location>
</feature>
<feature type="compositionally biased region" description="Basic and acidic residues" evidence="1">
    <location>
        <begin position="1"/>
        <end position="10"/>
    </location>
</feature>
<keyword evidence="4" id="KW-1185">Reference proteome</keyword>
<evidence type="ECO:0000313" key="3">
    <source>
        <dbReference type="EMBL" id="CAL1534590.1"/>
    </source>
</evidence>
<evidence type="ECO:0000259" key="2">
    <source>
        <dbReference type="Pfam" id="PF09133"/>
    </source>
</evidence>
<feature type="region of interest" description="Disordered" evidence="1">
    <location>
        <begin position="230"/>
        <end position="251"/>
    </location>
</feature>
<organism evidence="3 4">
    <name type="scientific">Lymnaea stagnalis</name>
    <name type="common">Great pond snail</name>
    <name type="synonym">Helix stagnalis</name>
    <dbReference type="NCBI Taxonomy" id="6523"/>
    <lineage>
        <taxon>Eukaryota</taxon>
        <taxon>Metazoa</taxon>
        <taxon>Spiralia</taxon>
        <taxon>Lophotrochozoa</taxon>
        <taxon>Mollusca</taxon>
        <taxon>Gastropoda</taxon>
        <taxon>Heterobranchia</taxon>
        <taxon>Euthyneura</taxon>
        <taxon>Panpulmonata</taxon>
        <taxon>Hygrophila</taxon>
        <taxon>Lymnaeoidea</taxon>
        <taxon>Lymnaeidae</taxon>
        <taxon>Lymnaea</taxon>
    </lineage>
</organism>
<gene>
    <name evidence="3" type="ORF">GSLYS_00008550001</name>
</gene>
<dbReference type="InterPro" id="IPR039110">
    <property type="entry name" value="KNL2-like"/>
</dbReference>
<evidence type="ECO:0000313" key="4">
    <source>
        <dbReference type="Proteomes" id="UP001497497"/>
    </source>
</evidence>
<feature type="non-terminal residue" evidence="3">
    <location>
        <position position="1"/>
    </location>
</feature>
<reference evidence="3 4" key="1">
    <citation type="submission" date="2024-04" db="EMBL/GenBank/DDBJ databases">
        <authorList>
            <consortium name="Genoscope - CEA"/>
            <person name="William W."/>
        </authorList>
    </citation>
    <scope>NUCLEOTIDE SEQUENCE [LARGE SCALE GENOMIC DNA]</scope>
</reference>
<feature type="compositionally biased region" description="Basic and acidic residues" evidence="1">
    <location>
        <begin position="31"/>
        <end position="56"/>
    </location>
</feature>
<protein>
    <recommendedName>
        <fullName evidence="2">SANTA domain-containing protein</fullName>
    </recommendedName>
</protein>
<name>A0AAV2HKN4_LYMST</name>
<feature type="domain" description="SANTA" evidence="2">
    <location>
        <begin position="122"/>
        <end position="206"/>
    </location>
</feature>
<dbReference type="GO" id="GO:0000775">
    <property type="term" value="C:chromosome, centromeric region"/>
    <property type="evidence" value="ECO:0007669"/>
    <property type="project" value="TreeGrafter"/>
</dbReference>
<dbReference type="Proteomes" id="UP001497497">
    <property type="component" value="Unassembled WGS sequence"/>
</dbReference>
<sequence>DTIKASEEPKVTVIKKGAPLQSNAGGLGQGSEEHTPKTGKLKAEQENAKSSAEIRKSQRIQKHSLISSNEKSHQNNRRNSPLKAGQKKVKGGNSFQKETAHLKKPVISGRKKADITDQEVTVLTDWIIKPIPCSRAVCVEGQKIGMNDFWHSTAISEVKNPKVVVTISGSTYRLKGRINRLCTIDNGFSKDIADAFSSGFPKNWRELIQDFYRDIEESITIHEEKRQPTRKMKAFKLKSSPTKKKTGKKDVLEKHSTVWTPGGLIQQEINTADVTVTRSGRISLPPLARWVGQRYIQVEGTNKIQIGYKTKAAEQALNQVTDSILQLPKSALAKTYHKSLSQSLQSPTTTNMLNGKDSC</sequence>
<comment type="caution">
    <text evidence="3">The sequence shown here is derived from an EMBL/GenBank/DDBJ whole genome shotgun (WGS) entry which is preliminary data.</text>
</comment>
<evidence type="ECO:0000256" key="1">
    <source>
        <dbReference type="SAM" id="MobiDB-lite"/>
    </source>
</evidence>
<proteinExistence type="predicted"/>
<dbReference type="Pfam" id="PF09133">
    <property type="entry name" value="SANTA"/>
    <property type="match status" value="1"/>
</dbReference>
<dbReference type="PANTHER" id="PTHR16124:SF3">
    <property type="entry name" value="MIS18-BINDING PROTEIN 1"/>
    <property type="match status" value="1"/>
</dbReference>
<dbReference type="InterPro" id="IPR015216">
    <property type="entry name" value="SANTA"/>
</dbReference>
<feature type="non-terminal residue" evidence="3">
    <location>
        <position position="359"/>
    </location>
</feature>